<dbReference type="RefSeq" id="WP_322539935.1">
    <property type="nucleotide sequence ID" value="NZ_JAOBTW010000017.1"/>
</dbReference>
<dbReference type="EMBL" id="JAOBTW010000017">
    <property type="protein sequence ID" value="MDZ7283226.1"/>
    <property type="molecule type" value="Genomic_DNA"/>
</dbReference>
<dbReference type="Pfam" id="PF04820">
    <property type="entry name" value="Trp_halogenase"/>
    <property type="match status" value="2"/>
</dbReference>
<proteinExistence type="predicted"/>
<reference evidence="2" key="1">
    <citation type="submission" date="2023-07" db="EMBL/GenBank/DDBJ databases">
        <title>Whole genome sequence analysis of rice epiphytic Sphingomonas sanguinis OsEp_Plm_15B2.</title>
        <authorList>
            <person name="Sahu K.P."/>
            <person name="Asharani P."/>
            <person name="Reddy B."/>
            <person name="Kumar A."/>
        </authorList>
    </citation>
    <scope>NUCLEOTIDE SEQUENCE [LARGE SCALE GENOMIC DNA]</scope>
    <source>
        <strain evidence="2">OsEp_Plm_15B2</strain>
    </source>
</reference>
<comment type="caution">
    <text evidence="1">The sequence shown here is derived from an EMBL/GenBank/DDBJ whole genome shotgun (WGS) entry which is preliminary data.</text>
</comment>
<organism evidence="1 2">
    <name type="scientific">Sphingomonas sanguinis</name>
    <dbReference type="NCBI Taxonomy" id="33051"/>
    <lineage>
        <taxon>Bacteria</taxon>
        <taxon>Pseudomonadati</taxon>
        <taxon>Pseudomonadota</taxon>
        <taxon>Alphaproteobacteria</taxon>
        <taxon>Sphingomonadales</taxon>
        <taxon>Sphingomonadaceae</taxon>
        <taxon>Sphingomonas</taxon>
    </lineage>
</organism>
<dbReference type="Proteomes" id="UP001292182">
    <property type="component" value="Unassembled WGS sequence"/>
</dbReference>
<protein>
    <submittedName>
        <fullName evidence="1">Tryptophan 7-halogenase</fullName>
    </submittedName>
</protein>
<gene>
    <name evidence="1" type="ORF">N4G62_14455</name>
</gene>
<dbReference type="Gene3D" id="3.50.50.60">
    <property type="entry name" value="FAD/NAD(P)-binding domain"/>
    <property type="match status" value="2"/>
</dbReference>
<dbReference type="InterPro" id="IPR036188">
    <property type="entry name" value="FAD/NAD-bd_sf"/>
</dbReference>
<accession>A0ABU5LU36</accession>
<dbReference type="InterPro" id="IPR006905">
    <property type="entry name" value="Flavin_halogenase"/>
</dbReference>
<dbReference type="SUPFAM" id="SSF51905">
    <property type="entry name" value="FAD/NAD(P)-binding domain"/>
    <property type="match status" value="1"/>
</dbReference>
<evidence type="ECO:0000313" key="1">
    <source>
        <dbReference type="EMBL" id="MDZ7283226.1"/>
    </source>
</evidence>
<keyword evidence="2" id="KW-1185">Reference proteome</keyword>
<sequence length="434" mass="44928">MNSRRFPGAIAVVGGGSVALAAAVGFAKALPGASIEWVPAMVSDAALADRWPLVMPSAQAMLARLDCPPELLLRHGVATPRLATRFLGWGPGSSPWMVGDEPAPGPPGVALHQLWLRAGTERPYHALNPVCVAGEAGQLAGNMQPALHCNARALSQGLASLARQSGVIMGQSPLTGVARGRDGVEALQLADGRELAVDFVIDATGPDRLVATSDGFNGWDDALPCRFLCIEPDAAVPSLVDTYQAVEGGWTARWPGAKATALVQGGGIPIAPGRLDAPLRGNVLALGEAAVQPGPIGLTGFTLTLAGLSLALDLLPVGGDTALLAAEYNRRVGQRADRMRDFLAAHRIGLASGADAVVPPSLATILAQFTRRGTLPPVDEDSVERDAWIAVLIGQGLRPQRPDPIALGLSRDDARRLLSDCSLQARAAAGKRGA</sequence>
<name>A0ABU5LU36_9SPHN</name>
<evidence type="ECO:0000313" key="2">
    <source>
        <dbReference type="Proteomes" id="UP001292182"/>
    </source>
</evidence>